<dbReference type="SUPFAM" id="SSF52540">
    <property type="entry name" value="P-loop containing nucleoside triphosphate hydrolases"/>
    <property type="match status" value="1"/>
</dbReference>
<feature type="domain" description="ATPase AAA-type core" evidence="1">
    <location>
        <begin position="35"/>
        <end position="370"/>
    </location>
</feature>
<sequence length="421" mass="47714">MPILEGFRIRNYRALRDVALGRFWNQQKNPALTPLVAVIGKNGAGKTTLFDAFGFLGDCLAFGVEEACEHPERGGFGRLISAGAQGPIQFELYYREALKERPITYELSIGLHKGRPVVIEERLRQRRQGQGSGRPFSFLYLHHGRGAAWKGQAVASDLQEDDLERQDPLRATEESAEVEQVTLVDNRRLGIATLGALKDHKRIARFRTFLQGWHLSYFDPSAARGRPRAGPQKHLNVRGDNLSNVVQYMEREHKERFAKVLQRISTKIPGVRTIDTVQTEDGFLLLRFHSDGFSHPFYVGQMSDGTLKLFTYLLLLEDPDPAPFICIEEPENGLYHKLLQDLAREFRNHATGRKNASQLFITTHQPVFVDALSPDETWILEKGADGFSTIRRAGDDPLIRHLVEEGLPLGSLWYSDYLDPR</sequence>
<dbReference type="InterPro" id="IPR003959">
    <property type="entry name" value="ATPase_AAA_core"/>
</dbReference>
<name>A0A512HAU3_9PROT</name>
<evidence type="ECO:0000313" key="3">
    <source>
        <dbReference type="Proteomes" id="UP000321567"/>
    </source>
</evidence>
<dbReference type="PANTHER" id="PTHR40396:SF1">
    <property type="entry name" value="ATPASE AAA-TYPE CORE DOMAIN-CONTAINING PROTEIN"/>
    <property type="match status" value="1"/>
</dbReference>
<dbReference type="PANTHER" id="PTHR40396">
    <property type="entry name" value="ATPASE-LIKE PROTEIN"/>
    <property type="match status" value="1"/>
</dbReference>
<dbReference type="PIRSF" id="PIRSF029347">
    <property type="entry name" value="RecF"/>
    <property type="match status" value="1"/>
</dbReference>
<proteinExistence type="predicted"/>
<dbReference type="InterPro" id="IPR027417">
    <property type="entry name" value="P-loop_NTPase"/>
</dbReference>
<keyword evidence="3" id="KW-1185">Reference proteome</keyword>
<protein>
    <submittedName>
        <fullName evidence="2">ATPase</fullName>
    </submittedName>
</protein>
<reference evidence="2 3" key="1">
    <citation type="submission" date="2019-07" db="EMBL/GenBank/DDBJ databases">
        <title>Whole genome shotgun sequence of Rhodospirillum oryzae NBRC 107573.</title>
        <authorList>
            <person name="Hosoyama A."/>
            <person name="Uohara A."/>
            <person name="Ohji S."/>
            <person name="Ichikawa N."/>
        </authorList>
    </citation>
    <scope>NUCLEOTIDE SEQUENCE [LARGE SCALE GENOMIC DNA]</scope>
    <source>
        <strain evidence="2 3">NBRC 107573</strain>
    </source>
</reference>
<dbReference type="OrthoDB" id="9816534at2"/>
<comment type="caution">
    <text evidence="2">The sequence shown here is derived from an EMBL/GenBank/DDBJ whole genome shotgun (WGS) entry which is preliminary data.</text>
</comment>
<dbReference type="Pfam" id="PF13304">
    <property type="entry name" value="AAA_21"/>
    <property type="match status" value="1"/>
</dbReference>
<organism evidence="2 3">
    <name type="scientific">Pararhodospirillum oryzae</name>
    <dbReference type="NCBI Taxonomy" id="478448"/>
    <lineage>
        <taxon>Bacteria</taxon>
        <taxon>Pseudomonadati</taxon>
        <taxon>Pseudomonadota</taxon>
        <taxon>Alphaproteobacteria</taxon>
        <taxon>Rhodospirillales</taxon>
        <taxon>Rhodospirillaceae</taxon>
        <taxon>Pararhodospirillum</taxon>
    </lineage>
</organism>
<evidence type="ECO:0000259" key="1">
    <source>
        <dbReference type="Pfam" id="PF13304"/>
    </source>
</evidence>
<dbReference type="EMBL" id="BJZO01000088">
    <property type="protein sequence ID" value="GEO82562.1"/>
    <property type="molecule type" value="Genomic_DNA"/>
</dbReference>
<dbReference type="GO" id="GO:0016887">
    <property type="term" value="F:ATP hydrolysis activity"/>
    <property type="evidence" value="ECO:0007669"/>
    <property type="project" value="InterPro"/>
</dbReference>
<dbReference type="GO" id="GO:0005524">
    <property type="term" value="F:ATP binding"/>
    <property type="evidence" value="ECO:0007669"/>
    <property type="project" value="InterPro"/>
</dbReference>
<evidence type="ECO:0000313" key="2">
    <source>
        <dbReference type="EMBL" id="GEO82562.1"/>
    </source>
</evidence>
<dbReference type="Gene3D" id="3.40.50.300">
    <property type="entry name" value="P-loop containing nucleotide triphosphate hydrolases"/>
    <property type="match status" value="2"/>
</dbReference>
<dbReference type="AlphaFoldDB" id="A0A512HAU3"/>
<accession>A0A512HAU3</accession>
<dbReference type="InterPro" id="IPR014555">
    <property type="entry name" value="RecF-like"/>
</dbReference>
<dbReference type="RefSeq" id="WP_147164588.1">
    <property type="nucleotide sequence ID" value="NZ_BJZO01000088.1"/>
</dbReference>
<gene>
    <name evidence="2" type="ORF">ROR02_26930</name>
</gene>
<dbReference type="Proteomes" id="UP000321567">
    <property type="component" value="Unassembled WGS sequence"/>
</dbReference>